<dbReference type="AlphaFoldDB" id="W9XML1"/>
<evidence type="ECO:0008006" key="3">
    <source>
        <dbReference type="Google" id="ProtNLM"/>
    </source>
</evidence>
<dbReference type="Proteomes" id="UP000019484">
    <property type="component" value="Unassembled WGS sequence"/>
</dbReference>
<evidence type="ECO:0000313" key="1">
    <source>
        <dbReference type="EMBL" id="EXJ81777.1"/>
    </source>
</evidence>
<dbReference type="STRING" id="1182541.W9XML1"/>
<keyword evidence="2" id="KW-1185">Reference proteome</keyword>
<organism evidence="1 2">
    <name type="scientific">Capronia coronata CBS 617.96</name>
    <dbReference type="NCBI Taxonomy" id="1182541"/>
    <lineage>
        <taxon>Eukaryota</taxon>
        <taxon>Fungi</taxon>
        <taxon>Dikarya</taxon>
        <taxon>Ascomycota</taxon>
        <taxon>Pezizomycotina</taxon>
        <taxon>Eurotiomycetes</taxon>
        <taxon>Chaetothyriomycetidae</taxon>
        <taxon>Chaetothyriales</taxon>
        <taxon>Herpotrichiellaceae</taxon>
        <taxon>Capronia</taxon>
    </lineage>
</organism>
<sequence>MEHFLVRETWDWLSDEKRVRKGSYWLQACNGYRVRPGATAQYLHRYAPSPCSLAEALLKKDFAERYSDSINSDSVNLVGGFVAGTDVTARNGGTNIIPGSHLWPIDRIPRPEEAVAAQLKKGDGVFWLSTIFHGAGANVCQPGEPDAERMMYGYFGTIDTLRQPDLQILSVPPEVVLKMPEIVLRMVVS</sequence>
<protein>
    <recommendedName>
        <fullName evidence="3">Phytanoyl-CoA dioxygenase</fullName>
    </recommendedName>
</protein>
<dbReference type="RefSeq" id="XP_007726898.1">
    <property type="nucleotide sequence ID" value="XM_007728708.1"/>
</dbReference>
<dbReference type="HOGENOM" id="CLU_1434271_0_0_1"/>
<dbReference type="EMBL" id="AMWN01000007">
    <property type="protein sequence ID" value="EXJ81777.1"/>
    <property type="molecule type" value="Genomic_DNA"/>
</dbReference>
<dbReference type="SUPFAM" id="SSF51197">
    <property type="entry name" value="Clavaminate synthase-like"/>
    <property type="match status" value="1"/>
</dbReference>
<dbReference type="Pfam" id="PF05721">
    <property type="entry name" value="PhyH"/>
    <property type="match status" value="1"/>
</dbReference>
<accession>W9XML1</accession>
<dbReference type="GeneID" id="19162697"/>
<dbReference type="InterPro" id="IPR008775">
    <property type="entry name" value="Phytyl_CoA_dOase-like"/>
</dbReference>
<evidence type="ECO:0000313" key="2">
    <source>
        <dbReference type="Proteomes" id="UP000019484"/>
    </source>
</evidence>
<dbReference type="OrthoDB" id="445007at2759"/>
<proteinExistence type="predicted"/>
<comment type="caution">
    <text evidence="1">The sequence shown here is derived from an EMBL/GenBank/DDBJ whole genome shotgun (WGS) entry which is preliminary data.</text>
</comment>
<dbReference type="Gene3D" id="2.60.120.620">
    <property type="entry name" value="q2cbj1_9rhob like domain"/>
    <property type="match status" value="1"/>
</dbReference>
<reference evidence="1 2" key="1">
    <citation type="submission" date="2013-03" db="EMBL/GenBank/DDBJ databases">
        <title>The Genome Sequence of Capronia coronata CBS 617.96.</title>
        <authorList>
            <consortium name="The Broad Institute Genomics Platform"/>
            <person name="Cuomo C."/>
            <person name="de Hoog S."/>
            <person name="Gorbushina A."/>
            <person name="Walker B."/>
            <person name="Young S.K."/>
            <person name="Zeng Q."/>
            <person name="Gargeya S."/>
            <person name="Fitzgerald M."/>
            <person name="Haas B."/>
            <person name="Abouelleil A."/>
            <person name="Allen A.W."/>
            <person name="Alvarado L."/>
            <person name="Arachchi H.M."/>
            <person name="Berlin A.M."/>
            <person name="Chapman S.B."/>
            <person name="Gainer-Dewar J."/>
            <person name="Goldberg J."/>
            <person name="Griggs A."/>
            <person name="Gujja S."/>
            <person name="Hansen M."/>
            <person name="Howarth C."/>
            <person name="Imamovic A."/>
            <person name="Ireland A."/>
            <person name="Larimer J."/>
            <person name="McCowan C."/>
            <person name="Murphy C."/>
            <person name="Pearson M."/>
            <person name="Poon T.W."/>
            <person name="Priest M."/>
            <person name="Roberts A."/>
            <person name="Saif S."/>
            <person name="Shea T."/>
            <person name="Sisk P."/>
            <person name="Sykes S."/>
            <person name="Wortman J."/>
            <person name="Nusbaum C."/>
            <person name="Birren B."/>
        </authorList>
    </citation>
    <scope>NUCLEOTIDE SEQUENCE [LARGE SCALE GENOMIC DNA]</scope>
    <source>
        <strain evidence="1 2">CBS 617.96</strain>
    </source>
</reference>
<name>W9XML1_9EURO</name>
<gene>
    <name evidence="1" type="ORF">A1O1_07842</name>
</gene>